<reference evidence="3" key="1">
    <citation type="journal article" date="2016" name="Nat. Commun.">
        <title>The Gonium pectorale genome demonstrates co-option of cell cycle regulation during the evolution of multicellularity.</title>
        <authorList>
            <person name="Hanschen E.R."/>
            <person name="Marriage T.N."/>
            <person name="Ferris P.J."/>
            <person name="Hamaji T."/>
            <person name="Toyoda A."/>
            <person name="Fujiyama A."/>
            <person name="Neme R."/>
            <person name="Noguchi H."/>
            <person name="Minakuchi Y."/>
            <person name="Suzuki M."/>
            <person name="Kawai-Toyooka H."/>
            <person name="Smith D.R."/>
            <person name="Sparks H."/>
            <person name="Anderson J."/>
            <person name="Bakaric R."/>
            <person name="Luria V."/>
            <person name="Karger A."/>
            <person name="Kirschner M.W."/>
            <person name="Durand P.M."/>
            <person name="Michod R.E."/>
            <person name="Nozaki H."/>
            <person name="Olson B.J."/>
        </authorList>
    </citation>
    <scope>NUCLEOTIDE SEQUENCE [LARGE SCALE GENOMIC DNA]</scope>
    <source>
        <strain evidence="3">NIES-2863</strain>
    </source>
</reference>
<organism evidence="2 3">
    <name type="scientific">Gonium pectorale</name>
    <name type="common">Green alga</name>
    <dbReference type="NCBI Taxonomy" id="33097"/>
    <lineage>
        <taxon>Eukaryota</taxon>
        <taxon>Viridiplantae</taxon>
        <taxon>Chlorophyta</taxon>
        <taxon>core chlorophytes</taxon>
        <taxon>Chlorophyceae</taxon>
        <taxon>CS clade</taxon>
        <taxon>Chlamydomonadales</taxon>
        <taxon>Volvocaceae</taxon>
        <taxon>Gonium</taxon>
    </lineage>
</organism>
<feature type="compositionally biased region" description="Polar residues" evidence="1">
    <location>
        <begin position="1"/>
        <end position="10"/>
    </location>
</feature>
<accession>A0A150GW41</accession>
<sequence>MPSMGSTAASMATVEEAEEHCAEPHPGSQCCTSTHVEKDSTSNSCVVTLRTTVKLTDSRLHAAPAELEELAWLAVRDAAADAVVALNRRSTRGPAGREERHRGVCQVLRHGTIRDAKRSENDFGHVSYLTTLEDKTTGRRIRAAFKPRVEGDCEGWHRVPIEVAAYQLNLLLGMDVVPPAVWRQEADVDWTHYPGGGAFIYWCANARQLNCVPMHDWNMQPAVLLSDTRILDVLIQNSDRHAGHFLYAEHWADGDYAPQRAQQQQAPRSASPSSKAGSGSSGGGGLDGGWRGRLSPVLIDHAAGFRHDAFVSLDHENAFCTGPTRVISARTYLRLRFLDAPSLRSVMGGAISEEEIGALLARRDAILEFFDRLVVEKGYDKVVLDA</sequence>
<evidence type="ECO:0000256" key="1">
    <source>
        <dbReference type="SAM" id="MobiDB-lite"/>
    </source>
</evidence>
<comment type="caution">
    <text evidence="2">The sequence shown here is derived from an EMBL/GenBank/DDBJ whole genome shotgun (WGS) entry which is preliminary data.</text>
</comment>
<dbReference type="AlphaFoldDB" id="A0A150GW41"/>
<proteinExistence type="predicted"/>
<feature type="region of interest" description="Disordered" evidence="1">
    <location>
        <begin position="1"/>
        <end position="36"/>
    </location>
</feature>
<protein>
    <recommendedName>
        <fullName evidence="4">PI3K/PI4K catalytic domain-containing protein</fullName>
    </recommendedName>
</protein>
<dbReference type="EMBL" id="LSYV01000006">
    <property type="protein sequence ID" value="KXZ54005.1"/>
    <property type="molecule type" value="Genomic_DNA"/>
</dbReference>
<dbReference type="Proteomes" id="UP000075714">
    <property type="component" value="Unassembled WGS sequence"/>
</dbReference>
<gene>
    <name evidence="2" type="ORF">GPECTOR_5g116</name>
</gene>
<name>A0A150GW41_GONPE</name>
<dbReference type="OrthoDB" id="535594at2759"/>
<evidence type="ECO:0000313" key="2">
    <source>
        <dbReference type="EMBL" id="KXZ54005.1"/>
    </source>
</evidence>
<evidence type="ECO:0000313" key="3">
    <source>
        <dbReference type="Proteomes" id="UP000075714"/>
    </source>
</evidence>
<evidence type="ECO:0008006" key="4">
    <source>
        <dbReference type="Google" id="ProtNLM"/>
    </source>
</evidence>
<feature type="compositionally biased region" description="Low complexity" evidence="1">
    <location>
        <begin position="258"/>
        <end position="278"/>
    </location>
</feature>
<keyword evidence="3" id="KW-1185">Reference proteome</keyword>
<feature type="region of interest" description="Disordered" evidence="1">
    <location>
        <begin position="258"/>
        <end position="285"/>
    </location>
</feature>